<dbReference type="GO" id="GO:0008270">
    <property type="term" value="F:zinc ion binding"/>
    <property type="evidence" value="ECO:0007669"/>
    <property type="project" value="InterPro"/>
</dbReference>
<sequence>MKSIVIQQPNQLVIEERPLPAPAKGEVRVKVRLAGICGSDSHIYRGHNPFARYPRVIGHEFFGVIDAVGEGVSPERIGQRVSVDPVISCGHCYPCSIGRPNVCTSLVVLGVHRDGGFSEYATAPEANAWPIPDSIEDRHAVMVEPFTIAANVTGHLKPTADDIALIYGAGPMGLVTVQALKGVYGVKQVIVVDRINERLAMAERCGADLAFNNADTPVQALLDEKGIRPTLIVDAACHPSILQEAVSVASPAGRILLMGFSSEPSQVVQQGITGKELTLYSSRLNARKFPVVIDWLERGLIDPDKLVTHTFDYRQVEEAITLFEKDQKQCCKVLLTFEK</sequence>
<dbReference type="GO" id="GO:0016616">
    <property type="term" value="F:oxidoreductase activity, acting on the CH-OH group of donors, NAD or NADP as acceptor"/>
    <property type="evidence" value="ECO:0007669"/>
    <property type="project" value="UniProtKB-ARBA"/>
</dbReference>
<evidence type="ECO:0000259" key="5">
    <source>
        <dbReference type="SMART" id="SM00829"/>
    </source>
</evidence>
<reference evidence="6 7" key="1">
    <citation type="submission" date="2015-05" db="EMBL/GenBank/DDBJ databases">
        <title>Genome sequences of Pluralibacter gergoviae.</title>
        <authorList>
            <person name="Greninger A.L."/>
            <person name="Miller S."/>
        </authorList>
    </citation>
    <scope>NUCLEOTIDE SEQUENCE [LARGE SCALE GENOMIC DNA]</scope>
    <source>
        <strain evidence="6 7">JS81F13</strain>
    </source>
</reference>
<dbReference type="CDD" id="cd08261">
    <property type="entry name" value="Zn_ADH7"/>
    <property type="match status" value="1"/>
</dbReference>
<dbReference type="RefSeq" id="WP_045288498.1">
    <property type="nucleotide sequence ID" value="NZ_JZYL01000012.1"/>
</dbReference>
<comment type="caution">
    <text evidence="6">The sequence shown here is derived from an EMBL/GenBank/DDBJ whole genome shotgun (WGS) entry which is preliminary data.</text>
</comment>
<dbReference type="PROSITE" id="PS00059">
    <property type="entry name" value="ADH_ZINC"/>
    <property type="match status" value="1"/>
</dbReference>
<comment type="similarity">
    <text evidence="4">Belongs to the zinc-containing alcohol dehydrogenase family.</text>
</comment>
<dbReference type="SUPFAM" id="SSF50129">
    <property type="entry name" value="GroES-like"/>
    <property type="match status" value="1"/>
</dbReference>
<evidence type="ECO:0000256" key="3">
    <source>
        <dbReference type="ARBA" id="ARBA00023002"/>
    </source>
</evidence>
<evidence type="ECO:0000256" key="2">
    <source>
        <dbReference type="ARBA" id="ARBA00022833"/>
    </source>
</evidence>
<evidence type="ECO:0000256" key="1">
    <source>
        <dbReference type="ARBA" id="ARBA00022723"/>
    </source>
</evidence>
<proteinExistence type="inferred from homology"/>
<evidence type="ECO:0000313" key="6">
    <source>
        <dbReference type="EMBL" id="KMK12256.1"/>
    </source>
</evidence>
<feature type="domain" description="Enoyl reductase (ER)" evidence="5">
    <location>
        <begin position="7"/>
        <end position="335"/>
    </location>
</feature>
<gene>
    <name evidence="6" type="ORF">ABW06_17910</name>
</gene>
<dbReference type="Gene3D" id="3.40.50.720">
    <property type="entry name" value="NAD(P)-binding Rossmann-like Domain"/>
    <property type="match status" value="1"/>
</dbReference>
<evidence type="ECO:0000313" key="7">
    <source>
        <dbReference type="Proteomes" id="UP000036196"/>
    </source>
</evidence>
<name>A0A0F0VV34_PLUGE</name>
<dbReference type="InterPro" id="IPR011032">
    <property type="entry name" value="GroES-like_sf"/>
</dbReference>
<keyword evidence="7" id="KW-1185">Reference proteome</keyword>
<dbReference type="SMART" id="SM00829">
    <property type="entry name" value="PKS_ER"/>
    <property type="match status" value="1"/>
</dbReference>
<dbReference type="Pfam" id="PF08240">
    <property type="entry name" value="ADH_N"/>
    <property type="match status" value="1"/>
</dbReference>
<dbReference type="SUPFAM" id="SSF51735">
    <property type="entry name" value="NAD(P)-binding Rossmann-fold domains"/>
    <property type="match status" value="1"/>
</dbReference>
<dbReference type="EMBL" id="LDZF01000020">
    <property type="protein sequence ID" value="KMK12256.1"/>
    <property type="molecule type" value="Genomic_DNA"/>
</dbReference>
<dbReference type="InterPro" id="IPR013149">
    <property type="entry name" value="ADH-like_C"/>
</dbReference>
<dbReference type="InterPro" id="IPR013154">
    <property type="entry name" value="ADH-like_N"/>
</dbReference>
<keyword evidence="2 4" id="KW-0862">Zinc</keyword>
<comment type="cofactor">
    <cofactor evidence="4">
        <name>Zn(2+)</name>
        <dbReference type="ChEBI" id="CHEBI:29105"/>
    </cofactor>
</comment>
<dbReference type="NCBIfam" id="NF007489">
    <property type="entry name" value="PRK10083.1"/>
    <property type="match status" value="1"/>
</dbReference>
<dbReference type="InterPro" id="IPR036291">
    <property type="entry name" value="NAD(P)-bd_dom_sf"/>
</dbReference>
<dbReference type="InterPro" id="IPR020843">
    <property type="entry name" value="ER"/>
</dbReference>
<keyword evidence="1 4" id="KW-0479">Metal-binding</keyword>
<dbReference type="Pfam" id="PF00107">
    <property type="entry name" value="ADH_zinc_N"/>
    <property type="match status" value="1"/>
</dbReference>
<dbReference type="InterPro" id="IPR002328">
    <property type="entry name" value="ADH_Zn_CS"/>
</dbReference>
<dbReference type="PANTHER" id="PTHR43401">
    <property type="entry name" value="L-THREONINE 3-DEHYDROGENASE"/>
    <property type="match status" value="1"/>
</dbReference>
<protein>
    <submittedName>
        <fullName evidence="6">Oxidoreductase</fullName>
    </submittedName>
</protein>
<evidence type="ECO:0000256" key="4">
    <source>
        <dbReference type="RuleBase" id="RU361277"/>
    </source>
</evidence>
<accession>A0A0F0VV34</accession>
<keyword evidence="3" id="KW-0560">Oxidoreductase</keyword>
<dbReference type="InterPro" id="IPR050129">
    <property type="entry name" value="Zn_alcohol_dh"/>
</dbReference>
<dbReference type="Proteomes" id="UP000036196">
    <property type="component" value="Unassembled WGS sequence"/>
</dbReference>
<dbReference type="PANTHER" id="PTHR43401:SF2">
    <property type="entry name" value="L-THREONINE 3-DEHYDROGENASE"/>
    <property type="match status" value="1"/>
</dbReference>
<dbReference type="eggNOG" id="COG1063">
    <property type="taxonomic scope" value="Bacteria"/>
</dbReference>
<dbReference type="PATRIC" id="fig|61647.13.peg.519"/>
<dbReference type="Gene3D" id="3.90.180.10">
    <property type="entry name" value="Medium-chain alcohol dehydrogenases, catalytic domain"/>
    <property type="match status" value="1"/>
</dbReference>
<organism evidence="6 7">
    <name type="scientific">Pluralibacter gergoviae</name>
    <name type="common">Enterobacter gergoviae</name>
    <dbReference type="NCBI Taxonomy" id="61647"/>
    <lineage>
        <taxon>Bacteria</taxon>
        <taxon>Pseudomonadati</taxon>
        <taxon>Pseudomonadota</taxon>
        <taxon>Gammaproteobacteria</taxon>
        <taxon>Enterobacterales</taxon>
        <taxon>Enterobacteriaceae</taxon>
        <taxon>Pluralibacter</taxon>
    </lineage>
</organism>
<dbReference type="STRING" id="61647.LG71_16460"/>
<dbReference type="AlphaFoldDB" id="A0A0F0VV34"/>